<dbReference type="InterPro" id="IPR024534">
    <property type="entry name" value="JetD_C"/>
</dbReference>
<organism evidence="4 5">
    <name type="scientific">Brevibacterium linens</name>
    <dbReference type="NCBI Taxonomy" id="1703"/>
    <lineage>
        <taxon>Bacteria</taxon>
        <taxon>Bacillati</taxon>
        <taxon>Actinomycetota</taxon>
        <taxon>Actinomycetes</taxon>
        <taxon>Micrococcales</taxon>
        <taxon>Brevibacteriaceae</taxon>
        <taxon>Brevibacterium</taxon>
    </lineage>
</organism>
<feature type="region of interest" description="Disordered" evidence="1">
    <location>
        <begin position="424"/>
        <end position="448"/>
    </location>
</feature>
<dbReference type="OrthoDB" id="322908at2"/>
<name>A0A2H1JSM2_BRELN</name>
<dbReference type="Pfam" id="PF11795">
    <property type="entry name" value="DUF3322"/>
    <property type="match status" value="1"/>
</dbReference>
<dbReference type="Pfam" id="PF09983">
    <property type="entry name" value="JetD_C"/>
    <property type="match status" value="1"/>
</dbReference>
<evidence type="ECO:0000259" key="2">
    <source>
        <dbReference type="Pfam" id="PF09983"/>
    </source>
</evidence>
<gene>
    <name evidence="4" type="ORF">BLIN101_02629</name>
</gene>
<feature type="domain" description="Wadjet protein JetD C-terminal" evidence="2">
    <location>
        <begin position="248"/>
        <end position="413"/>
    </location>
</feature>
<evidence type="ECO:0000256" key="1">
    <source>
        <dbReference type="SAM" id="MobiDB-lite"/>
    </source>
</evidence>
<dbReference type="Proteomes" id="UP000234498">
    <property type="component" value="Unassembled WGS sequence"/>
</dbReference>
<dbReference type="RefSeq" id="WP_101596051.1">
    <property type="nucleotide sequence ID" value="NZ_FXZA01000019.1"/>
</dbReference>
<dbReference type="AlphaFoldDB" id="A0A2H1JSM2"/>
<feature type="domain" description="DUF3322" evidence="3">
    <location>
        <begin position="8"/>
        <end position="215"/>
    </location>
</feature>
<dbReference type="EMBL" id="FXZA01000019">
    <property type="protein sequence ID" value="SMX90496.1"/>
    <property type="molecule type" value="Genomic_DNA"/>
</dbReference>
<evidence type="ECO:0008006" key="6">
    <source>
        <dbReference type="Google" id="ProtNLM"/>
    </source>
</evidence>
<evidence type="ECO:0000313" key="4">
    <source>
        <dbReference type="EMBL" id="SMX90496.1"/>
    </source>
</evidence>
<evidence type="ECO:0000259" key="3">
    <source>
        <dbReference type="Pfam" id="PF11795"/>
    </source>
</evidence>
<reference evidence="4 5" key="1">
    <citation type="submission" date="2017-03" db="EMBL/GenBank/DDBJ databases">
        <authorList>
            <person name="Afonso C.L."/>
            <person name="Miller P.J."/>
            <person name="Scott M.A."/>
            <person name="Spackman E."/>
            <person name="Goraichik I."/>
            <person name="Dimitrov K.M."/>
            <person name="Suarez D.L."/>
            <person name="Swayne D.E."/>
        </authorList>
    </citation>
    <scope>NUCLEOTIDE SEQUENCE [LARGE SCALE GENOMIC DNA]</scope>
    <source>
        <strain evidence="4 5">Mu101</strain>
    </source>
</reference>
<proteinExistence type="predicted"/>
<accession>A0A2H1JSM2</accession>
<evidence type="ECO:0000313" key="5">
    <source>
        <dbReference type="Proteomes" id="UP000234498"/>
    </source>
</evidence>
<dbReference type="InterPro" id="IPR024537">
    <property type="entry name" value="DUF3322"/>
</dbReference>
<sequence length="448" mass="48698">MTMLSVAEARAKARKRLSSSMASWAAEQVEEVRIEVALKPPTEKQVLSDQAAAANWAASWRELEGKAGDTAGFVIDWDDRNWTRVGRQQVPVRLRLTTPAAVAAFVGGDIARDWRILRDRAQLIRERLGPVSNGTEAIGDADAEAVEDGDSLAAAIRSQSKRILSLSDAAFVTVIDVVDWLCTHPLGSLRPRQLPIRGVDSKWFETHRSLVTALLGGIGHADAVTVLDAEPRLRLRILDGALIGAVDHEVTVDRTSVRAAAASLDDVTAPISRLGRLPVSPRLVFVFENLESVLAMPDWPGAVAVHGSGYAVDGVARLDWIDGARVIYWGDLDSHGFAILNRLRSHLPEVESVLMDEATLLAHQDLWVPEPKPSTGTFAHLTGTEARALERLHAEGGVRLEQERIPWDTALNRLRTAAEVETSGHLGAGTGRGVGTERRFGEGLDDER</sequence>
<protein>
    <recommendedName>
        <fullName evidence="6">DUF3322 and DUF2220 domain-containing protein</fullName>
    </recommendedName>
</protein>